<name>A0A6P3WM80_DINQU</name>
<dbReference type="Proteomes" id="UP000515204">
    <property type="component" value="Unplaced"/>
</dbReference>
<dbReference type="RefSeq" id="XP_014467168.1">
    <property type="nucleotide sequence ID" value="XM_014611682.1"/>
</dbReference>
<dbReference type="AlphaFoldDB" id="A0A6P3WM80"/>
<protein>
    <submittedName>
        <fullName evidence="2">Uncharacterized protein LOC106740540 isoform X5</fullName>
    </submittedName>
</protein>
<sequence length="198" mass="22490">MASGDIHMCGRMRRSIHPRERGVAILDVFSSSLHHRADVDFLIRLFRHFRIRGSVVDLSLRGLSSSRDQRDIVGGAVRPKTRVGPMDFGNARSPSMVTGALRDCQPDLHEQLFLVHRVLLPNEIHSALSNGEDGIVEHHLQLPHRRRSLRQQGLGCRGCASTSLREERHSGNTLYRVGHEREMTLYRRAFHPSHGYIP</sequence>
<proteinExistence type="predicted"/>
<evidence type="ECO:0000313" key="1">
    <source>
        <dbReference type="Proteomes" id="UP000515204"/>
    </source>
</evidence>
<evidence type="ECO:0000313" key="2">
    <source>
        <dbReference type="RefSeq" id="XP_014467168.1"/>
    </source>
</evidence>
<gene>
    <name evidence="2" type="primary">LOC106740540</name>
</gene>
<reference evidence="2" key="1">
    <citation type="submission" date="2025-08" db="UniProtKB">
        <authorList>
            <consortium name="RefSeq"/>
        </authorList>
    </citation>
    <scope>IDENTIFICATION</scope>
</reference>
<dbReference type="OrthoDB" id="10001926at2759"/>
<dbReference type="GeneID" id="106740540"/>
<organism evidence="1 2">
    <name type="scientific">Dinoponera quadriceps</name>
    <name type="common">South American ant</name>
    <dbReference type="NCBI Taxonomy" id="609295"/>
    <lineage>
        <taxon>Eukaryota</taxon>
        <taxon>Metazoa</taxon>
        <taxon>Ecdysozoa</taxon>
        <taxon>Arthropoda</taxon>
        <taxon>Hexapoda</taxon>
        <taxon>Insecta</taxon>
        <taxon>Pterygota</taxon>
        <taxon>Neoptera</taxon>
        <taxon>Endopterygota</taxon>
        <taxon>Hymenoptera</taxon>
        <taxon>Apocrita</taxon>
        <taxon>Aculeata</taxon>
        <taxon>Formicoidea</taxon>
        <taxon>Formicidae</taxon>
        <taxon>Ponerinae</taxon>
        <taxon>Ponerini</taxon>
        <taxon>Dinoponera</taxon>
    </lineage>
</organism>
<accession>A0A6P3WM80</accession>
<keyword evidence="1" id="KW-1185">Reference proteome</keyword>